<dbReference type="AlphaFoldDB" id="Q5JNQ9"/>
<proteinExistence type="predicted"/>
<name>Q5JNQ9_ORYSJ</name>
<feature type="transmembrane region" description="Helical" evidence="1">
    <location>
        <begin position="121"/>
        <end position="146"/>
    </location>
</feature>
<feature type="transmembrane region" description="Helical" evidence="1">
    <location>
        <begin position="55"/>
        <end position="73"/>
    </location>
</feature>
<dbReference type="EMBL" id="AP002820">
    <property type="protein sequence ID" value="BAD86898.1"/>
    <property type="molecule type" value="Genomic_DNA"/>
</dbReference>
<dbReference type="PANTHER" id="PTHR12242">
    <property type="entry name" value="OS02G0130600 PROTEIN-RELATED"/>
    <property type="match status" value="1"/>
</dbReference>
<dbReference type="PANTHER" id="PTHR12242:SF42">
    <property type="entry name" value="OS01G0295600 PROTEIN"/>
    <property type="match status" value="1"/>
</dbReference>
<protein>
    <submittedName>
        <fullName evidence="2">Uncharacterized protein</fullName>
    </submittedName>
</protein>
<evidence type="ECO:0000313" key="2">
    <source>
        <dbReference type="EMBL" id="BAD86898.1"/>
    </source>
</evidence>
<gene>
    <name evidence="2" type="primary">P0702D12.26</name>
</gene>
<dbReference type="Proteomes" id="UP000817658">
    <property type="component" value="Chromosome 1"/>
</dbReference>
<keyword evidence="1" id="KW-0812">Transmembrane</keyword>
<keyword evidence="1" id="KW-0472">Membrane</keyword>
<feature type="transmembrane region" description="Helical" evidence="1">
    <location>
        <begin position="12"/>
        <end position="35"/>
    </location>
</feature>
<evidence type="ECO:0000256" key="1">
    <source>
        <dbReference type="SAM" id="Phobius"/>
    </source>
</evidence>
<reference evidence="2" key="1">
    <citation type="journal article" date="2002" name="Nature">
        <title>The genome sequence and structure of rice chromosome 1.</title>
        <authorList>
            <person name="Sasaki T."/>
            <person name="Matsumoto T."/>
            <person name="Yamamoto K."/>
            <person name="Sakata K."/>
            <person name="Baba T."/>
            <person name="Katayose Y."/>
            <person name="Wu J."/>
            <person name="Niimura Y."/>
            <person name="Cheng Z."/>
            <person name="Nagamura Y."/>
            <person name="Antonio B.A."/>
            <person name="Kanamori H."/>
            <person name="Hosokawa S."/>
            <person name="Masukawa M."/>
            <person name="Arikawa K."/>
            <person name="Chiden Y."/>
            <person name="Hayashi M."/>
            <person name="Okamoto M."/>
            <person name="Ando T."/>
            <person name="Aoki H."/>
            <person name="Arita K."/>
            <person name="Hamada M."/>
            <person name="Harada C."/>
            <person name="Hijishita S."/>
            <person name="Honda M."/>
            <person name="Ichikawa Y."/>
            <person name="Idonuma A."/>
            <person name="Iijima M."/>
            <person name="Ikeda M."/>
            <person name="Ikeno M."/>
            <person name="Itoh S."/>
            <person name="Itoh T."/>
            <person name="Itoh Y."/>
            <person name="Itoh Y."/>
            <person name="Iwabuchi A."/>
            <person name="Kamiya K."/>
            <person name="Karasawa W."/>
            <person name="Katagiri S."/>
            <person name="Kikuta A."/>
            <person name="Kobayashi N."/>
            <person name="Kono I."/>
            <person name="Machita K."/>
            <person name="Maehara T."/>
            <person name="Mizuno H."/>
            <person name="Mizubayashi T."/>
            <person name="Mukai Y."/>
            <person name="Nagasaki H."/>
            <person name="Nakashima M."/>
            <person name="Nakama Y."/>
            <person name="Nakamichi Y."/>
            <person name="Nakamura M."/>
            <person name="Namiki N."/>
            <person name="Negishi M."/>
            <person name="Ohta I."/>
            <person name="Ono N."/>
            <person name="Saji S."/>
            <person name="Sakai K."/>
            <person name="Shibata M."/>
            <person name="Shimokawa T."/>
            <person name="Shomura A."/>
            <person name="Song J."/>
            <person name="Takazaki Y."/>
            <person name="Terasawa K."/>
            <person name="Tsuji K."/>
            <person name="Waki K."/>
            <person name="Yamagata H."/>
            <person name="Yamane H."/>
            <person name="Yoshiki S."/>
            <person name="Yoshihara R."/>
            <person name="Yukawa K."/>
            <person name="Zhong H."/>
            <person name="Iwama H."/>
            <person name="Endo T."/>
            <person name="Ito H."/>
            <person name="Hahn J.H."/>
            <person name="Kim H.I."/>
            <person name="Eun M.Y."/>
            <person name="Yano M."/>
            <person name="Jiang J."/>
            <person name="Gojobori T."/>
        </authorList>
    </citation>
    <scope>NUCLEOTIDE SEQUENCE [LARGE SCALE GENOMIC DNA]</scope>
</reference>
<keyword evidence="1" id="KW-1133">Transmembrane helix</keyword>
<organism evidence="2">
    <name type="scientific">Oryza sativa subsp. japonica</name>
    <name type="common">Rice</name>
    <dbReference type="NCBI Taxonomy" id="39947"/>
    <lineage>
        <taxon>Eukaryota</taxon>
        <taxon>Viridiplantae</taxon>
        <taxon>Streptophyta</taxon>
        <taxon>Embryophyta</taxon>
        <taxon>Tracheophyta</taxon>
        <taxon>Spermatophyta</taxon>
        <taxon>Magnoliopsida</taxon>
        <taxon>Liliopsida</taxon>
        <taxon>Poales</taxon>
        <taxon>Poaceae</taxon>
        <taxon>BOP clade</taxon>
        <taxon>Oryzoideae</taxon>
        <taxon>Oryzeae</taxon>
        <taxon>Oryzinae</taxon>
        <taxon>Oryza</taxon>
        <taxon>Oryza sativa</taxon>
    </lineage>
</organism>
<sequence>MWSSRWSGVRPAWLLLASRAAAAVALAGVLLWDALTYDLTIMVYYTEASTTQSMHAWNLQIATLFSAYGCFMYSMHHRHVTMLPEIDESLVGLSGSLMEINHGADQKGGAGLNQLGRFMQIVYQVLGGAVVLTDVVFWALIVPFMYSSHFSLNAVSDSGRTHSLTLQHHGLHYGISASHYSIWRATPCIGPL</sequence>
<accession>Q5JNQ9</accession>